<dbReference type="EMBL" id="KE145363">
    <property type="protein sequence ID" value="EPE30764.1"/>
    <property type="molecule type" value="Genomic_DNA"/>
</dbReference>
<dbReference type="HOGENOM" id="CLU_067400_1_0_1"/>
<evidence type="ECO:0000259" key="2">
    <source>
        <dbReference type="Pfam" id="PF21762"/>
    </source>
</evidence>
<dbReference type="Proteomes" id="UP000016922">
    <property type="component" value="Unassembled WGS sequence"/>
</dbReference>
<dbReference type="InterPro" id="IPR048519">
    <property type="entry name" value="Gfd2/YDR514C-like_C"/>
</dbReference>
<dbReference type="Pfam" id="PF21762">
    <property type="entry name" value="DEDDh_C"/>
    <property type="match status" value="1"/>
</dbReference>
<dbReference type="PANTHER" id="PTHR28083:SF1">
    <property type="entry name" value="GOOD FOR FULL DBP5 ACTIVITY PROTEIN 2"/>
    <property type="match status" value="1"/>
</dbReference>
<dbReference type="SUPFAM" id="SSF53098">
    <property type="entry name" value="Ribonuclease H-like"/>
    <property type="match status" value="1"/>
</dbReference>
<feature type="domain" description="Gfd2/YDR514C-like C-terminal" evidence="2">
    <location>
        <begin position="85"/>
        <end position="237"/>
    </location>
</feature>
<evidence type="ECO:0000313" key="3">
    <source>
        <dbReference type="EMBL" id="EPE30764.1"/>
    </source>
</evidence>
<dbReference type="eggNOG" id="ENOG502RM5M">
    <property type="taxonomic scope" value="Eukaryota"/>
</dbReference>
<proteinExistence type="predicted"/>
<dbReference type="PANTHER" id="PTHR28083">
    <property type="entry name" value="GOOD FOR FULL DBP5 ACTIVITY PROTEIN 2"/>
    <property type="match status" value="1"/>
</dbReference>
<dbReference type="InterPro" id="IPR036397">
    <property type="entry name" value="RNaseH_sf"/>
</dbReference>
<dbReference type="KEGG" id="glz:GLAREA_03731"/>
<gene>
    <name evidence="3" type="ORF">GLAREA_03731</name>
</gene>
<dbReference type="GO" id="GO:0005634">
    <property type="term" value="C:nucleus"/>
    <property type="evidence" value="ECO:0007669"/>
    <property type="project" value="TreeGrafter"/>
</dbReference>
<accession>S3D0T9</accession>
<keyword evidence="4" id="KW-1185">Reference proteome</keyword>
<sequence length="315" mass="34831">MNAEFLINVENGPLVEMANRIPPDGVMREETFALRDLLGLYGQDLVFSADGTPSHVRSVIKDVLLLALDFEGEICSPAAPLGFRLGISVLDTRRLKDLAESQFRDGGADIQDAIRTCSFCTGPSMDCLKERRKEIFGNAREMKIEEMRTTIQALISGRHVVLVVHGGENDLRFLERLQIPIQPLYIIDTQKAAQNPLGLTARPSLETLLTILEIPHVPSILHVAGNDATYTLRSLLMIAVKDAEMAHGLDDKQQALVVILCKLAGSPLPESVKKQYANRGNGGEGQKRRREEKKAAKKLIREQLAEIQAVEASKY</sequence>
<dbReference type="RefSeq" id="XP_008082175.1">
    <property type="nucleotide sequence ID" value="XM_008083984.1"/>
</dbReference>
<dbReference type="InterPro" id="IPR012337">
    <property type="entry name" value="RNaseH-like_sf"/>
</dbReference>
<name>S3D0T9_GLAL2</name>
<dbReference type="Gene3D" id="3.30.420.10">
    <property type="entry name" value="Ribonuclease H-like superfamily/Ribonuclease H"/>
    <property type="match status" value="1"/>
</dbReference>
<dbReference type="AlphaFoldDB" id="S3D0T9"/>
<reference evidence="3 4" key="1">
    <citation type="journal article" date="2013" name="BMC Genomics">
        <title>Genomics-driven discovery of the pneumocandin biosynthetic gene cluster in the fungus Glarea lozoyensis.</title>
        <authorList>
            <person name="Chen L."/>
            <person name="Yue Q."/>
            <person name="Zhang X."/>
            <person name="Xiang M."/>
            <person name="Wang C."/>
            <person name="Li S."/>
            <person name="Che Y."/>
            <person name="Ortiz-Lopez F.J."/>
            <person name="Bills G.F."/>
            <person name="Liu X."/>
            <person name="An Z."/>
        </authorList>
    </citation>
    <scope>NUCLEOTIDE SEQUENCE [LARGE SCALE GENOMIC DNA]</scope>
    <source>
        <strain evidence="4">ATCC 20868 / MF5171</strain>
    </source>
</reference>
<dbReference type="OrthoDB" id="5953249at2759"/>
<dbReference type="GO" id="GO:0003676">
    <property type="term" value="F:nucleic acid binding"/>
    <property type="evidence" value="ECO:0007669"/>
    <property type="project" value="InterPro"/>
</dbReference>
<evidence type="ECO:0000256" key="1">
    <source>
        <dbReference type="SAM" id="MobiDB-lite"/>
    </source>
</evidence>
<dbReference type="GeneID" id="19462786"/>
<dbReference type="OMA" id="FEDMFRF"/>
<protein>
    <submittedName>
        <fullName evidence="3">Ribonuclease H-like protein</fullName>
    </submittedName>
</protein>
<organism evidence="3 4">
    <name type="scientific">Glarea lozoyensis (strain ATCC 20868 / MF5171)</name>
    <dbReference type="NCBI Taxonomy" id="1116229"/>
    <lineage>
        <taxon>Eukaryota</taxon>
        <taxon>Fungi</taxon>
        <taxon>Dikarya</taxon>
        <taxon>Ascomycota</taxon>
        <taxon>Pezizomycotina</taxon>
        <taxon>Leotiomycetes</taxon>
        <taxon>Helotiales</taxon>
        <taxon>Helotiaceae</taxon>
        <taxon>Glarea</taxon>
    </lineage>
</organism>
<dbReference type="InterPro" id="IPR040151">
    <property type="entry name" value="Gfd2/YDR514C-like"/>
</dbReference>
<evidence type="ECO:0000313" key="4">
    <source>
        <dbReference type="Proteomes" id="UP000016922"/>
    </source>
</evidence>
<feature type="region of interest" description="Disordered" evidence="1">
    <location>
        <begin position="272"/>
        <end position="295"/>
    </location>
</feature>